<dbReference type="InterPro" id="IPR007110">
    <property type="entry name" value="Ig-like_dom"/>
</dbReference>
<accession>A0A443SVK9</accession>
<dbReference type="SUPFAM" id="SSF48726">
    <property type="entry name" value="Immunoglobulin"/>
    <property type="match status" value="1"/>
</dbReference>
<dbReference type="OrthoDB" id="10055806at2759"/>
<evidence type="ECO:0000313" key="2">
    <source>
        <dbReference type="EMBL" id="RWS31544.1"/>
    </source>
</evidence>
<keyword evidence="3" id="KW-1185">Reference proteome</keyword>
<name>A0A443SVK9_9ACAR</name>
<dbReference type="STRING" id="299467.A0A443SVK9"/>
<feature type="domain" description="Ig-like" evidence="1">
    <location>
        <begin position="79"/>
        <end position="123"/>
    </location>
</feature>
<dbReference type="AlphaFoldDB" id="A0A443SVK9"/>
<gene>
    <name evidence="2" type="ORF">B4U80_04081</name>
</gene>
<reference evidence="2 3" key="1">
    <citation type="journal article" date="2018" name="Gigascience">
        <title>Genomes of trombidid mites reveal novel predicted allergens and laterally-transferred genes associated with secondary metabolism.</title>
        <authorList>
            <person name="Dong X."/>
            <person name="Chaisiri K."/>
            <person name="Xia D."/>
            <person name="Armstrong S.D."/>
            <person name="Fang Y."/>
            <person name="Donnelly M.J."/>
            <person name="Kadowaki T."/>
            <person name="McGarry J.W."/>
            <person name="Darby A.C."/>
            <person name="Makepeace B.L."/>
        </authorList>
    </citation>
    <scope>NUCLEOTIDE SEQUENCE [LARGE SCALE GENOMIC DNA]</scope>
    <source>
        <strain evidence="2">UoL-UT</strain>
    </source>
</reference>
<dbReference type="VEuPathDB" id="VectorBase:LDEU000494"/>
<dbReference type="EMBL" id="NCKV01000132">
    <property type="protein sequence ID" value="RWS31544.1"/>
    <property type="molecule type" value="Genomic_DNA"/>
</dbReference>
<proteinExistence type="predicted"/>
<evidence type="ECO:0000313" key="3">
    <source>
        <dbReference type="Proteomes" id="UP000288716"/>
    </source>
</evidence>
<dbReference type="InterPro" id="IPR013783">
    <property type="entry name" value="Ig-like_fold"/>
</dbReference>
<dbReference type="Gene3D" id="2.60.40.10">
    <property type="entry name" value="Immunoglobulins"/>
    <property type="match status" value="2"/>
</dbReference>
<dbReference type="InterPro" id="IPR036179">
    <property type="entry name" value="Ig-like_dom_sf"/>
</dbReference>
<sequence>MHVNVAHFTVAKFHCIYTQHRTTHSTDGIVTTSTLAYNPNPSHNGSKLQCIAENPRLFNTSISDSMLLNIYCKRKLLRPKLNLSLANDTNNISFVVNGSRAVLDCHVEANPAITEIHWLFNSKLILNSSQGNTCKHLFSPSLKSEKTHLKKVRVK</sequence>
<protein>
    <submittedName>
        <fullName evidence="2">Hemicentin-2-like protein</fullName>
    </submittedName>
</protein>
<dbReference type="PANTHER" id="PTHR23278:SF19">
    <property type="entry name" value="OBSCURIN"/>
    <property type="match status" value="1"/>
</dbReference>
<organism evidence="2 3">
    <name type="scientific">Leptotrombidium deliense</name>
    <dbReference type="NCBI Taxonomy" id="299467"/>
    <lineage>
        <taxon>Eukaryota</taxon>
        <taxon>Metazoa</taxon>
        <taxon>Ecdysozoa</taxon>
        <taxon>Arthropoda</taxon>
        <taxon>Chelicerata</taxon>
        <taxon>Arachnida</taxon>
        <taxon>Acari</taxon>
        <taxon>Acariformes</taxon>
        <taxon>Trombidiformes</taxon>
        <taxon>Prostigmata</taxon>
        <taxon>Anystina</taxon>
        <taxon>Parasitengona</taxon>
        <taxon>Trombiculoidea</taxon>
        <taxon>Trombiculidae</taxon>
        <taxon>Leptotrombidium</taxon>
    </lineage>
</organism>
<dbReference type="PROSITE" id="PS50835">
    <property type="entry name" value="IG_LIKE"/>
    <property type="match status" value="1"/>
</dbReference>
<dbReference type="PANTHER" id="PTHR23278">
    <property type="entry name" value="SIDESTEP PROTEIN"/>
    <property type="match status" value="1"/>
</dbReference>
<evidence type="ECO:0000259" key="1">
    <source>
        <dbReference type="PROSITE" id="PS50835"/>
    </source>
</evidence>
<dbReference type="Proteomes" id="UP000288716">
    <property type="component" value="Unassembled WGS sequence"/>
</dbReference>
<comment type="caution">
    <text evidence="2">The sequence shown here is derived from an EMBL/GenBank/DDBJ whole genome shotgun (WGS) entry which is preliminary data.</text>
</comment>